<dbReference type="RefSeq" id="WP_378249337.1">
    <property type="nucleotide sequence ID" value="NZ_JBHSKF010000011.1"/>
</dbReference>
<dbReference type="InterPro" id="IPR011793">
    <property type="entry name" value="YbdK"/>
</dbReference>
<dbReference type="InterPro" id="IPR006336">
    <property type="entry name" value="GCS2"/>
</dbReference>
<dbReference type="InterPro" id="IPR014746">
    <property type="entry name" value="Gln_synth/guanido_kin_cat_dom"/>
</dbReference>
<comment type="function">
    <text evidence="5">ATP-dependent carboxylate-amine ligase which exhibits weak glutamate--cysteine ligase activity.</text>
</comment>
<evidence type="ECO:0000313" key="6">
    <source>
        <dbReference type="EMBL" id="MFC5289490.1"/>
    </source>
</evidence>
<keyword evidence="3 5" id="KW-0067">ATP-binding</keyword>
<gene>
    <name evidence="6" type="ORF">ACFPM7_20755</name>
</gene>
<evidence type="ECO:0000313" key="7">
    <source>
        <dbReference type="Proteomes" id="UP001596157"/>
    </source>
</evidence>
<proteinExistence type="inferred from homology"/>
<comment type="catalytic activity">
    <reaction evidence="4 5">
        <text>L-cysteine + L-glutamate + ATP = gamma-L-glutamyl-L-cysteine + ADP + phosphate + H(+)</text>
        <dbReference type="Rhea" id="RHEA:13285"/>
        <dbReference type="ChEBI" id="CHEBI:15378"/>
        <dbReference type="ChEBI" id="CHEBI:29985"/>
        <dbReference type="ChEBI" id="CHEBI:30616"/>
        <dbReference type="ChEBI" id="CHEBI:35235"/>
        <dbReference type="ChEBI" id="CHEBI:43474"/>
        <dbReference type="ChEBI" id="CHEBI:58173"/>
        <dbReference type="ChEBI" id="CHEBI:456216"/>
        <dbReference type="EC" id="6.3.2.2"/>
    </reaction>
</comment>
<evidence type="ECO:0000256" key="1">
    <source>
        <dbReference type="ARBA" id="ARBA00022598"/>
    </source>
</evidence>
<dbReference type="NCBIfam" id="TIGR02050">
    <property type="entry name" value="gshA_cyan_rel"/>
    <property type="match status" value="1"/>
</dbReference>
<dbReference type="PANTHER" id="PTHR36510">
    <property type="entry name" value="GLUTAMATE--CYSTEINE LIGASE 2-RELATED"/>
    <property type="match status" value="1"/>
</dbReference>
<dbReference type="EC" id="6.3.2.2" evidence="5"/>
<reference evidence="7" key="1">
    <citation type="journal article" date="2019" name="Int. J. Syst. Evol. Microbiol.">
        <title>The Global Catalogue of Microorganisms (GCM) 10K type strain sequencing project: providing services to taxonomists for standard genome sequencing and annotation.</title>
        <authorList>
            <consortium name="The Broad Institute Genomics Platform"/>
            <consortium name="The Broad Institute Genome Sequencing Center for Infectious Disease"/>
            <person name="Wu L."/>
            <person name="Ma J."/>
        </authorList>
    </citation>
    <scope>NUCLEOTIDE SEQUENCE [LARGE SCALE GENOMIC DNA]</scope>
    <source>
        <strain evidence="7">CCUG 59778</strain>
    </source>
</reference>
<name>A0ABW0EVA0_9PSEU</name>
<evidence type="ECO:0000256" key="3">
    <source>
        <dbReference type="ARBA" id="ARBA00022840"/>
    </source>
</evidence>
<sequence length="380" mass="39784">MRSIEIREEAGATLGVEEEFLLLDPYTAEPVDRAAQVIAGCKADAGWTVQPEYAESQVETATGVCVSAEQVGGQLAEARARLSAAADERGALLVATGAPVVASKPLTLARGERYARIADHYGAMFSDYLCCGLHVHVGVPDRDVAAVVLNHFTPWLPVLLALSANSPLRQGRDEGYASLRALTQAAFPAAGPPPWVESAADYDRHLARVVESGAFLDERITFWQARLSPHLPTVEIRVADSVATAADAQVITALCRGIAVAAAADVAAGVPAPRVDPKAISSALWTAARHGLRGPAIDPLTQTRTTVRGQLAALLRRVRPALAEFGELAAVTTGLADLFRRGTGADLQRRTAAEGPAAVARALAARTAGLTAVEAGYSPV</sequence>
<keyword evidence="2 5" id="KW-0547">Nucleotide-binding</keyword>
<evidence type="ECO:0000256" key="4">
    <source>
        <dbReference type="ARBA" id="ARBA00048819"/>
    </source>
</evidence>
<dbReference type="PANTHER" id="PTHR36510:SF1">
    <property type="entry name" value="GLUTAMATE--CYSTEINE LIGASE 2-RELATED"/>
    <property type="match status" value="1"/>
</dbReference>
<organism evidence="6 7">
    <name type="scientific">Actinokineospora guangxiensis</name>
    <dbReference type="NCBI Taxonomy" id="1490288"/>
    <lineage>
        <taxon>Bacteria</taxon>
        <taxon>Bacillati</taxon>
        <taxon>Actinomycetota</taxon>
        <taxon>Actinomycetes</taxon>
        <taxon>Pseudonocardiales</taxon>
        <taxon>Pseudonocardiaceae</taxon>
        <taxon>Actinokineospora</taxon>
    </lineage>
</organism>
<evidence type="ECO:0000256" key="5">
    <source>
        <dbReference type="HAMAP-Rule" id="MF_01609"/>
    </source>
</evidence>
<keyword evidence="7" id="KW-1185">Reference proteome</keyword>
<dbReference type="Proteomes" id="UP001596157">
    <property type="component" value="Unassembled WGS sequence"/>
</dbReference>
<dbReference type="Pfam" id="PF04107">
    <property type="entry name" value="GCS2"/>
    <property type="match status" value="1"/>
</dbReference>
<dbReference type="HAMAP" id="MF_01609">
    <property type="entry name" value="Glu_cys_ligase_2"/>
    <property type="match status" value="1"/>
</dbReference>
<dbReference type="EMBL" id="JBHSKF010000011">
    <property type="protein sequence ID" value="MFC5289490.1"/>
    <property type="molecule type" value="Genomic_DNA"/>
</dbReference>
<dbReference type="GO" id="GO:0004357">
    <property type="term" value="F:glutamate-cysteine ligase activity"/>
    <property type="evidence" value="ECO:0007669"/>
    <property type="project" value="UniProtKB-EC"/>
</dbReference>
<evidence type="ECO:0000256" key="2">
    <source>
        <dbReference type="ARBA" id="ARBA00022741"/>
    </source>
</evidence>
<dbReference type="Gene3D" id="3.30.590.20">
    <property type="match status" value="1"/>
</dbReference>
<comment type="caution">
    <text evidence="6">The sequence shown here is derived from an EMBL/GenBank/DDBJ whole genome shotgun (WGS) entry which is preliminary data.</text>
</comment>
<comment type="similarity">
    <text evidence="5">Belongs to the glutamate--cysteine ligase type 2 family. YbdK subfamily.</text>
</comment>
<dbReference type="SUPFAM" id="SSF55931">
    <property type="entry name" value="Glutamine synthetase/guanido kinase"/>
    <property type="match status" value="1"/>
</dbReference>
<protein>
    <recommendedName>
        <fullName evidence="5">Putative glutamate--cysteine ligase 2</fullName>
        <ecNumber evidence="5">6.3.2.2</ecNumber>
    </recommendedName>
    <alternativeName>
        <fullName evidence="5">Gamma-glutamylcysteine synthetase 2</fullName>
        <shortName evidence="5">GCS 2</shortName>
        <shortName evidence="5">Gamma-GCS 2</shortName>
    </alternativeName>
</protein>
<dbReference type="InterPro" id="IPR050141">
    <property type="entry name" value="GCL_type2/YbdK_subfam"/>
</dbReference>
<keyword evidence="1 5" id="KW-0436">Ligase</keyword>
<accession>A0ABW0EVA0</accession>
<dbReference type="NCBIfam" id="NF010041">
    <property type="entry name" value="PRK13517.1-1"/>
    <property type="match status" value="1"/>
</dbReference>